<sequence>MNRNFFIGVGLASVIAIFVGFYFASNTGNSAQVKADPEAQAVASATSFDWGEIGLNDGNVEKVFEIKNNGTQPLSLSNVSTSCMCTTAQLSLGDETSPLFGMHTKADYSLKVPPERSAKLKVVFDPAFHGPSGVGPITRQVMVSTNDPVSRELTFMLTAVVRR</sequence>
<name>A0A1F7GF14_9BACT</name>
<evidence type="ECO:0008006" key="4">
    <source>
        <dbReference type="Google" id="ProtNLM"/>
    </source>
</evidence>
<keyword evidence="1" id="KW-0472">Membrane</keyword>
<evidence type="ECO:0000256" key="1">
    <source>
        <dbReference type="SAM" id="Phobius"/>
    </source>
</evidence>
<reference evidence="2 3" key="1">
    <citation type="journal article" date="2016" name="Nat. Commun.">
        <title>Thousands of microbial genomes shed light on interconnected biogeochemical processes in an aquifer system.</title>
        <authorList>
            <person name="Anantharaman K."/>
            <person name="Brown C.T."/>
            <person name="Hug L.A."/>
            <person name="Sharon I."/>
            <person name="Castelle C.J."/>
            <person name="Probst A.J."/>
            <person name="Thomas B.C."/>
            <person name="Singh A."/>
            <person name="Wilkins M.J."/>
            <person name="Karaoz U."/>
            <person name="Brodie E.L."/>
            <person name="Williams K.H."/>
            <person name="Hubbard S.S."/>
            <person name="Banfield J.F."/>
        </authorList>
    </citation>
    <scope>NUCLEOTIDE SEQUENCE [LARGE SCALE GENOMIC DNA]</scope>
</reference>
<dbReference type="Proteomes" id="UP000177208">
    <property type="component" value="Unassembled WGS sequence"/>
</dbReference>
<dbReference type="AlphaFoldDB" id="A0A1F7GF14"/>
<organism evidence="2 3">
    <name type="scientific">Candidatus Roizmanbacteria bacterium RIFCSPHIGHO2_01_FULL_39_12c</name>
    <dbReference type="NCBI Taxonomy" id="1802031"/>
    <lineage>
        <taxon>Bacteria</taxon>
        <taxon>Candidatus Roizmaniibacteriota</taxon>
    </lineage>
</organism>
<proteinExistence type="predicted"/>
<dbReference type="Pfam" id="PF07610">
    <property type="entry name" value="DUF1573"/>
    <property type="match status" value="1"/>
</dbReference>
<evidence type="ECO:0000313" key="2">
    <source>
        <dbReference type="EMBL" id="OGK17483.1"/>
    </source>
</evidence>
<accession>A0A1F7GF14</accession>
<keyword evidence="1" id="KW-0812">Transmembrane</keyword>
<dbReference type="PANTHER" id="PTHR37833">
    <property type="entry name" value="LIPOPROTEIN-RELATED"/>
    <property type="match status" value="1"/>
</dbReference>
<dbReference type="EMBL" id="MFZG01000006">
    <property type="protein sequence ID" value="OGK17483.1"/>
    <property type="molecule type" value="Genomic_DNA"/>
</dbReference>
<gene>
    <name evidence="2" type="ORF">A2774_05560</name>
</gene>
<dbReference type="InterPro" id="IPR011467">
    <property type="entry name" value="DUF1573"/>
</dbReference>
<protein>
    <recommendedName>
        <fullName evidence="4">DUF1573 domain-containing protein</fullName>
    </recommendedName>
</protein>
<dbReference type="PANTHER" id="PTHR37833:SF1">
    <property type="entry name" value="SIGNAL PEPTIDE PROTEIN"/>
    <property type="match status" value="1"/>
</dbReference>
<evidence type="ECO:0000313" key="3">
    <source>
        <dbReference type="Proteomes" id="UP000177208"/>
    </source>
</evidence>
<dbReference type="InterPro" id="IPR013783">
    <property type="entry name" value="Ig-like_fold"/>
</dbReference>
<comment type="caution">
    <text evidence="2">The sequence shown here is derived from an EMBL/GenBank/DDBJ whole genome shotgun (WGS) entry which is preliminary data.</text>
</comment>
<feature type="transmembrane region" description="Helical" evidence="1">
    <location>
        <begin position="6"/>
        <end position="24"/>
    </location>
</feature>
<keyword evidence="1" id="KW-1133">Transmembrane helix</keyword>
<dbReference type="Gene3D" id="2.60.40.10">
    <property type="entry name" value="Immunoglobulins"/>
    <property type="match status" value="1"/>
</dbReference>